<protein>
    <submittedName>
        <fullName evidence="2">Uncharacterized protein</fullName>
    </submittedName>
</protein>
<dbReference type="Gene3D" id="1.25.40.20">
    <property type="entry name" value="Ankyrin repeat-containing domain"/>
    <property type="match status" value="1"/>
</dbReference>
<dbReference type="AlphaFoldDB" id="A0A194WZ16"/>
<dbReference type="KEGG" id="psco:LY89DRAFT_737743"/>
<dbReference type="PROSITE" id="PS50297">
    <property type="entry name" value="ANK_REP_REGION"/>
    <property type="match status" value="1"/>
</dbReference>
<dbReference type="PROSITE" id="PS50088">
    <property type="entry name" value="ANK_REPEAT"/>
    <property type="match status" value="1"/>
</dbReference>
<name>A0A194WZ16_MOLSC</name>
<keyword evidence="1" id="KW-0040">ANK repeat</keyword>
<dbReference type="InParanoid" id="A0A194WZ16"/>
<accession>A0A194WZ16</accession>
<keyword evidence="3" id="KW-1185">Reference proteome</keyword>
<dbReference type="EMBL" id="KQ947423">
    <property type="protein sequence ID" value="KUJ12837.1"/>
    <property type="molecule type" value="Genomic_DNA"/>
</dbReference>
<sequence>MYTKRIEHKNPEANIKALQDLNRTGRTIFAKTSLEYKTLMGAPPRLAGEPGIDIENPDHCTSLIPKGTLPVLLSPRSFLEYAFRYPYYAYVEHELKLGYKVDTSVGSTSLLHSATCAGDYKMMQILLRYGADPNYHSEIDPTCSNSWEQHIELSLLRNSWKVGGSNELDREAKTIALFLEYKADTRAVVQGQSVKSIIYRFKDWDKGRTAELLEKFDVARKAQARPNRLSIMFANLGRTNSRTK</sequence>
<dbReference type="InterPro" id="IPR036770">
    <property type="entry name" value="Ankyrin_rpt-contain_sf"/>
</dbReference>
<proteinExistence type="predicted"/>
<dbReference type="InterPro" id="IPR002110">
    <property type="entry name" value="Ankyrin_rpt"/>
</dbReference>
<dbReference type="SUPFAM" id="SSF48403">
    <property type="entry name" value="Ankyrin repeat"/>
    <property type="match status" value="1"/>
</dbReference>
<gene>
    <name evidence="2" type="ORF">LY89DRAFT_737743</name>
</gene>
<reference evidence="2 3" key="1">
    <citation type="submission" date="2015-10" db="EMBL/GenBank/DDBJ databases">
        <title>Full genome of DAOMC 229536 Phialocephala scopiformis, a fungal endophyte of spruce producing the potent anti-insectan compound rugulosin.</title>
        <authorList>
            <consortium name="DOE Joint Genome Institute"/>
            <person name="Walker A.K."/>
            <person name="Frasz S.L."/>
            <person name="Seifert K.A."/>
            <person name="Miller J.D."/>
            <person name="Mondo S.J."/>
            <person name="Labutti K."/>
            <person name="Lipzen A."/>
            <person name="Dockter R."/>
            <person name="Kennedy M."/>
            <person name="Grigoriev I.V."/>
            <person name="Spatafora J.W."/>
        </authorList>
    </citation>
    <scope>NUCLEOTIDE SEQUENCE [LARGE SCALE GENOMIC DNA]</scope>
    <source>
        <strain evidence="2 3">CBS 120377</strain>
    </source>
</reference>
<feature type="repeat" description="ANK" evidence="1">
    <location>
        <begin position="106"/>
        <end position="138"/>
    </location>
</feature>
<evidence type="ECO:0000313" key="3">
    <source>
        <dbReference type="Proteomes" id="UP000070700"/>
    </source>
</evidence>
<evidence type="ECO:0000256" key="1">
    <source>
        <dbReference type="PROSITE-ProRule" id="PRU00023"/>
    </source>
</evidence>
<evidence type="ECO:0000313" key="2">
    <source>
        <dbReference type="EMBL" id="KUJ12837.1"/>
    </source>
</evidence>
<dbReference type="GeneID" id="28830020"/>
<dbReference type="Proteomes" id="UP000070700">
    <property type="component" value="Unassembled WGS sequence"/>
</dbReference>
<organism evidence="2 3">
    <name type="scientific">Mollisia scopiformis</name>
    <name type="common">Conifer needle endophyte fungus</name>
    <name type="synonym">Phialocephala scopiformis</name>
    <dbReference type="NCBI Taxonomy" id="149040"/>
    <lineage>
        <taxon>Eukaryota</taxon>
        <taxon>Fungi</taxon>
        <taxon>Dikarya</taxon>
        <taxon>Ascomycota</taxon>
        <taxon>Pezizomycotina</taxon>
        <taxon>Leotiomycetes</taxon>
        <taxon>Helotiales</taxon>
        <taxon>Mollisiaceae</taxon>
        <taxon>Mollisia</taxon>
    </lineage>
</organism>
<dbReference type="RefSeq" id="XP_018067192.1">
    <property type="nucleotide sequence ID" value="XM_018220294.1"/>
</dbReference>